<reference evidence="2" key="2">
    <citation type="submission" date="2020-09" db="EMBL/GenBank/DDBJ databases">
        <authorList>
            <person name="Sun Q."/>
            <person name="Zhou Y."/>
        </authorList>
    </citation>
    <scope>NUCLEOTIDE SEQUENCE</scope>
    <source>
        <strain evidence="2">CGMCC 1.15290</strain>
    </source>
</reference>
<name>A0A917IQL7_9BACT</name>
<evidence type="ECO:0000256" key="1">
    <source>
        <dbReference type="SAM" id="Phobius"/>
    </source>
</evidence>
<sequence length="179" mass="20164">MENTIILIAIIAGGLFVAVLIPLLLAPRLKLALGHFTKPDSPPGTSVQASSLKHELIAPVTTNALPKDEWITEIDEDSLMDEEDELTMDDFEWLPMAESILLKQAEEVVDEIQNTINNIASLPVNREEVTTKLNAILSNFNIFRNTEYFEALNSYVTMAVKRDCDIELTEKEVHQLWIE</sequence>
<dbReference type="EMBL" id="BMIB01000001">
    <property type="protein sequence ID" value="GGH59797.1"/>
    <property type="molecule type" value="Genomic_DNA"/>
</dbReference>
<dbReference type="AlphaFoldDB" id="A0A917IQL7"/>
<dbReference type="RefSeq" id="WP_188950586.1">
    <property type="nucleotide sequence ID" value="NZ_BMIB01000001.1"/>
</dbReference>
<gene>
    <name evidence="2" type="ORF">GCM10011379_06980</name>
</gene>
<reference evidence="2" key="1">
    <citation type="journal article" date="2014" name="Int. J. Syst. Evol. Microbiol.">
        <title>Complete genome sequence of Corynebacterium casei LMG S-19264T (=DSM 44701T), isolated from a smear-ripened cheese.</title>
        <authorList>
            <consortium name="US DOE Joint Genome Institute (JGI-PGF)"/>
            <person name="Walter F."/>
            <person name="Albersmeier A."/>
            <person name="Kalinowski J."/>
            <person name="Ruckert C."/>
        </authorList>
    </citation>
    <scope>NUCLEOTIDE SEQUENCE</scope>
    <source>
        <strain evidence="2">CGMCC 1.15290</strain>
    </source>
</reference>
<evidence type="ECO:0000313" key="3">
    <source>
        <dbReference type="Proteomes" id="UP000627292"/>
    </source>
</evidence>
<dbReference type="Proteomes" id="UP000627292">
    <property type="component" value="Unassembled WGS sequence"/>
</dbReference>
<organism evidence="2 3">
    <name type="scientific">Filimonas zeae</name>
    <dbReference type="NCBI Taxonomy" id="1737353"/>
    <lineage>
        <taxon>Bacteria</taxon>
        <taxon>Pseudomonadati</taxon>
        <taxon>Bacteroidota</taxon>
        <taxon>Chitinophagia</taxon>
        <taxon>Chitinophagales</taxon>
        <taxon>Chitinophagaceae</taxon>
        <taxon>Filimonas</taxon>
    </lineage>
</organism>
<keyword evidence="1" id="KW-0812">Transmembrane</keyword>
<keyword evidence="1" id="KW-1133">Transmembrane helix</keyword>
<evidence type="ECO:0000313" key="2">
    <source>
        <dbReference type="EMBL" id="GGH59797.1"/>
    </source>
</evidence>
<keyword evidence="3" id="KW-1185">Reference proteome</keyword>
<protein>
    <submittedName>
        <fullName evidence="2">Uncharacterized protein</fullName>
    </submittedName>
</protein>
<accession>A0A917IQL7</accession>
<feature type="transmembrane region" description="Helical" evidence="1">
    <location>
        <begin position="6"/>
        <end position="26"/>
    </location>
</feature>
<keyword evidence="1" id="KW-0472">Membrane</keyword>
<proteinExistence type="predicted"/>
<comment type="caution">
    <text evidence="2">The sequence shown here is derived from an EMBL/GenBank/DDBJ whole genome shotgun (WGS) entry which is preliminary data.</text>
</comment>